<keyword evidence="3" id="KW-1185">Reference proteome</keyword>
<gene>
    <name evidence="2" type="ORF">GCM10008101_20180</name>
</gene>
<evidence type="ECO:0008006" key="4">
    <source>
        <dbReference type="Google" id="ProtNLM"/>
    </source>
</evidence>
<name>A0ABQ3C468_9GAMM</name>
<organism evidence="2 3">
    <name type="scientific">Cognatilysobacter xinjiangensis</name>
    <dbReference type="NCBI Taxonomy" id="546892"/>
    <lineage>
        <taxon>Bacteria</taxon>
        <taxon>Pseudomonadati</taxon>
        <taxon>Pseudomonadota</taxon>
        <taxon>Gammaproteobacteria</taxon>
        <taxon>Lysobacterales</taxon>
        <taxon>Lysobacteraceae</taxon>
        <taxon>Cognatilysobacter</taxon>
    </lineage>
</organism>
<protein>
    <recommendedName>
        <fullName evidence="4">Invasion protein IalB, involved in pathogenesis</fullName>
    </recommendedName>
</protein>
<feature type="signal peptide" evidence="1">
    <location>
        <begin position="1"/>
        <end position="22"/>
    </location>
</feature>
<comment type="caution">
    <text evidence="2">The sequence shown here is derived from an EMBL/GenBank/DDBJ whole genome shotgun (WGS) entry which is preliminary data.</text>
</comment>
<keyword evidence="1" id="KW-0732">Signal</keyword>
<dbReference type="EMBL" id="BMXY01000002">
    <property type="protein sequence ID" value="GGZ66049.1"/>
    <property type="molecule type" value="Genomic_DNA"/>
</dbReference>
<accession>A0ABQ3C468</accession>
<proteinExistence type="predicted"/>
<reference evidence="3" key="1">
    <citation type="journal article" date="2019" name="Int. J. Syst. Evol. Microbiol.">
        <title>The Global Catalogue of Microorganisms (GCM) 10K type strain sequencing project: providing services to taxonomists for standard genome sequencing and annotation.</title>
        <authorList>
            <consortium name="The Broad Institute Genomics Platform"/>
            <consortium name="The Broad Institute Genome Sequencing Center for Infectious Disease"/>
            <person name="Wu L."/>
            <person name="Ma J."/>
        </authorList>
    </citation>
    <scope>NUCLEOTIDE SEQUENCE [LARGE SCALE GENOMIC DNA]</scope>
    <source>
        <strain evidence="3">KCTC 22558</strain>
    </source>
</reference>
<sequence>MRTASRFCVVLTLLLSAGTAAGRGADTPDARWRQYGDGLQAQARWTARDGLRIQVQCDPGDPRIVLRLAGDHLPSKLPQLVLVADGTAVPYPVERTGVGTRPAFGTRIALDAPILDRMLVARSFALKLGDRTVASGVPGSALASVVRACRAHHWPR</sequence>
<feature type="chain" id="PRO_5047124483" description="Invasion protein IalB, involved in pathogenesis" evidence="1">
    <location>
        <begin position="23"/>
        <end position="156"/>
    </location>
</feature>
<dbReference type="Proteomes" id="UP000643403">
    <property type="component" value="Unassembled WGS sequence"/>
</dbReference>
<evidence type="ECO:0000313" key="2">
    <source>
        <dbReference type="EMBL" id="GGZ66049.1"/>
    </source>
</evidence>
<evidence type="ECO:0000313" key="3">
    <source>
        <dbReference type="Proteomes" id="UP000643403"/>
    </source>
</evidence>
<evidence type="ECO:0000256" key="1">
    <source>
        <dbReference type="SAM" id="SignalP"/>
    </source>
</evidence>